<dbReference type="CDD" id="cd03426">
    <property type="entry name" value="NUDIX_CoAse_Nudt7"/>
    <property type="match status" value="1"/>
</dbReference>
<comment type="similarity">
    <text evidence="3">Belongs to the Nudix hydrolase family. PCD1 subfamily.</text>
</comment>
<gene>
    <name evidence="10" type="primary">NUDT8_2</name>
    <name evidence="10" type="ORF">BGZ70_009868</name>
</gene>
<dbReference type="PROSITE" id="PS51462">
    <property type="entry name" value="NUDIX"/>
    <property type="match status" value="1"/>
</dbReference>
<dbReference type="EMBL" id="JAAAHY010000838">
    <property type="protein sequence ID" value="KAF9956458.1"/>
    <property type="molecule type" value="Genomic_DNA"/>
</dbReference>
<evidence type="ECO:0000313" key="11">
    <source>
        <dbReference type="Proteomes" id="UP000738359"/>
    </source>
</evidence>
<dbReference type="InterPro" id="IPR045121">
    <property type="entry name" value="CoAse"/>
</dbReference>
<dbReference type="GO" id="GO:0010945">
    <property type="term" value="F:coenzyme A diphosphatase activity"/>
    <property type="evidence" value="ECO:0007669"/>
    <property type="project" value="InterPro"/>
</dbReference>
<dbReference type="GO" id="GO:0000287">
    <property type="term" value="F:magnesium ion binding"/>
    <property type="evidence" value="ECO:0007669"/>
    <property type="project" value="InterPro"/>
</dbReference>
<dbReference type="Pfam" id="PF00293">
    <property type="entry name" value="NUDIX"/>
    <property type="match status" value="1"/>
</dbReference>
<evidence type="ECO:0000256" key="8">
    <source>
        <dbReference type="SAM" id="MobiDB-lite"/>
    </source>
</evidence>
<dbReference type="PANTHER" id="PTHR12992:SF11">
    <property type="entry name" value="MITOCHONDRIAL COENZYME A DIPHOSPHATASE NUDT8"/>
    <property type="match status" value="1"/>
</dbReference>
<dbReference type="Gene3D" id="3.90.79.10">
    <property type="entry name" value="Nucleoside Triphosphate Pyrophosphohydrolase"/>
    <property type="match status" value="1"/>
</dbReference>
<feature type="domain" description="Nudix hydrolase" evidence="9">
    <location>
        <begin position="20"/>
        <end position="158"/>
    </location>
</feature>
<keyword evidence="6" id="KW-0460">Magnesium</keyword>
<keyword evidence="7" id="KW-0464">Manganese</keyword>
<evidence type="ECO:0000256" key="4">
    <source>
        <dbReference type="ARBA" id="ARBA00022723"/>
    </source>
</evidence>
<dbReference type="InterPro" id="IPR000086">
    <property type="entry name" value="NUDIX_hydrolase_dom"/>
</dbReference>
<dbReference type="OrthoDB" id="206213at2759"/>
<evidence type="ECO:0000256" key="7">
    <source>
        <dbReference type="ARBA" id="ARBA00023211"/>
    </source>
</evidence>
<dbReference type="InterPro" id="IPR000059">
    <property type="entry name" value="NUDIX_hydrolase_NudL_CS"/>
</dbReference>
<evidence type="ECO:0000256" key="1">
    <source>
        <dbReference type="ARBA" id="ARBA00001936"/>
    </source>
</evidence>
<comment type="cofactor">
    <cofactor evidence="2">
        <name>Mg(2+)</name>
        <dbReference type="ChEBI" id="CHEBI:18420"/>
    </cofactor>
</comment>
<dbReference type="GO" id="GO:0030145">
    <property type="term" value="F:manganese ion binding"/>
    <property type="evidence" value="ECO:0007669"/>
    <property type="project" value="InterPro"/>
</dbReference>
<dbReference type="PROSITE" id="PS01293">
    <property type="entry name" value="NUDIX_COA"/>
    <property type="match status" value="1"/>
</dbReference>
<proteinExistence type="inferred from homology"/>
<keyword evidence="11" id="KW-1185">Reference proteome</keyword>
<comment type="caution">
    <text evidence="10">The sequence shown here is derived from an EMBL/GenBank/DDBJ whole genome shotgun (WGS) entry which is preliminary data.</text>
</comment>
<dbReference type="AlphaFoldDB" id="A0A9P6J0A4"/>
<keyword evidence="5" id="KW-0378">Hydrolase</keyword>
<dbReference type="Proteomes" id="UP000738359">
    <property type="component" value="Unassembled WGS sequence"/>
</dbReference>
<feature type="region of interest" description="Disordered" evidence="8">
    <location>
        <begin position="189"/>
        <end position="211"/>
    </location>
</feature>
<keyword evidence="4" id="KW-0479">Metal-binding</keyword>
<evidence type="ECO:0000256" key="5">
    <source>
        <dbReference type="ARBA" id="ARBA00022801"/>
    </source>
</evidence>
<protein>
    <submittedName>
        <fullName evidence="10">Nudix (Nucleoside diphosphate linked moiety X)-type motif 8</fullName>
    </submittedName>
</protein>
<accession>A0A9P6J0A4</accession>
<name>A0A9P6J0A4_MORAP</name>
<reference evidence="10" key="1">
    <citation type="journal article" date="2020" name="Fungal Divers.">
        <title>Resolving the Mortierellaceae phylogeny through synthesis of multi-gene phylogenetics and phylogenomics.</title>
        <authorList>
            <person name="Vandepol N."/>
            <person name="Liber J."/>
            <person name="Desiro A."/>
            <person name="Na H."/>
            <person name="Kennedy M."/>
            <person name="Barry K."/>
            <person name="Grigoriev I.V."/>
            <person name="Miller A.N."/>
            <person name="O'Donnell K."/>
            <person name="Stajich J.E."/>
            <person name="Bonito G."/>
        </authorList>
    </citation>
    <scope>NUCLEOTIDE SEQUENCE</scope>
    <source>
        <strain evidence="10">CK1249</strain>
    </source>
</reference>
<comment type="cofactor">
    <cofactor evidence="1">
        <name>Mn(2+)</name>
        <dbReference type="ChEBI" id="CHEBI:29035"/>
    </cofactor>
</comment>
<dbReference type="SUPFAM" id="SSF55811">
    <property type="entry name" value="Nudix"/>
    <property type="match status" value="1"/>
</dbReference>
<dbReference type="GO" id="GO:0009132">
    <property type="term" value="P:nucleoside diphosphate metabolic process"/>
    <property type="evidence" value="ECO:0007669"/>
    <property type="project" value="InterPro"/>
</dbReference>
<evidence type="ECO:0000256" key="3">
    <source>
        <dbReference type="ARBA" id="ARBA00006506"/>
    </source>
</evidence>
<organism evidence="10 11">
    <name type="scientific">Mortierella alpina</name>
    <name type="common">Oleaginous fungus</name>
    <name type="synonym">Mortierella renispora</name>
    <dbReference type="NCBI Taxonomy" id="64518"/>
    <lineage>
        <taxon>Eukaryota</taxon>
        <taxon>Fungi</taxon>
        <taxon>Fungi incertae sedis</taxon>
        <taxon>Mucoromycota</taxon>
        <taxon>Mortierellomycotina</taxon>
        <taxon>Mortierellomycetes</taxon>
        <taxon>Mortierellales</taxon>
        <taxon>Mortierellaceae</taxon>
        <taxon>Mortierella</taxon>
    </lineage>
</organism>
<evidence type="ECO:0000256" key="2">
    <source>
        <dbReference type="ARBA" id="ARBA00001946"/>
    </source>
</evidence>
<dbReference type="PANTHER" id="PTHR12992">
    <property type="entry name" value="NUDIX HYDROLASE"/>
    <property type="match status" value="1"/>
</dbReference>
<evidence type="ECO:0000313" key="10">
    <source>
        <dbReference type="EMBL" id="KAF9956458.1"/>
    </source>
</evidence>
<evidence type="ECO:0000256" key="6">
    <source>
        <dbReference type="ARBA" id="ARBA00022842"/>
    </source>
</evidence>
<sequence length="211" mass="24034">MTNQSDTSAYFKNSKNKALLRQAGVFMPLCIHKGVPSVLFTIRASHMRNHRGEVSFPGGKRDPEDKTVLDTALREMEEEISISRDRVRVLGECAPLPNKDGTMTVHPFVGIIQEPIEDIDTILYNKDEVQKVFTVPFQDLMDPEKKSMVRFRNSQLMYPTWKIEQEKIVIWGLTAFILDGVLRRIAEEGPAEAAEIPEGRSEQYKPSRRSA</sequence>
<dbReference type="InterPro" id="IPR015797">
    <property type="entry name" value="NUDIX_hydrolase-like_dom_sf"/>
</dbReference>
<evidence type="ECO:0000259" key="9">
    <source>
        <dbReference type="PROSITE" id="PS51462"/>
    </source>
</evidence>